<keyword evidence="14 18" id="KW-0186">Copper</keyword>
<dbReference type="GO" id="GO:0020037">
    <property type="term" value="F:heme binding"/>
    <property type="evidence" value="ECO:0007669"/>
    <property type="project" value="InterPro"/>
</dbReference>
<feature type="transmembrane region" description="Helical" evidence="18">
    <location>
        <begin position="438"/>
        <end position="459"/>
    </location>
</feature>
<comment type="subcellular location">
    <subcellularLocation>
        <location evidence="1 18">Cell membrane</location>
        <topology evidence="1 18">Multi-pass membrane protein</topology>
    </subcellularLocation>
</comment>
<dbReference type="InterPro" id="IPR023615">
    <property type="entry name" value="Cyt_c_Oxase_su1_BS"/>
</dbReference>
<evidence type="ECO:0000256" key="7">
    <source>
        <dbReference type="ARBA" id="ARBA00022660"/>
    </source>
</evidence>
<feature type="domain" description="Cytochrome oxidase subunit I profile" evidence="19">
    <location>
        <begin position="29"/>
        <end position="543"/>
    </location>
</feature>
<evidence type="ECO:0000256" key="10">
    <source>
        <dbReference type="ARBA" id="ARBA00022967"/>
    </source>
</evidence>
<dbReference type="GO" id="GO:0006119">
    <property type="term" value="P:oxidative phosphorylation"/>
    <property type="evidence" value="ECO:0007669"/>
    <property type="project" value="UniProtKB-UniPathway"/>
</dbReference>
<evidence type="ECO:0000256" key="3">
    <source>
        <dbReference type="ARBA" id="ARBA00009578"/>
    </source>
</evidence>
<feature type="transmembrane region" description="Helical" evidence="18">
    <location>
        <begin position="92"/>
        <end position="117"/>
    </location>
</feature>
<dbReference type="PROSITE" id="PS00077">
    <property type="entry name" value="COX1_CUB"/>
    <property type="match status" value="1"/>
</dbReference>
<organism evidence="20 21">
    <name type="scientific">Rhizobium mesoamericanum STM3625</name>
    <dbReference type="NCBI Taxonomy" id="1211777"/>
    <lineage>
        <taxon>Bacteria</taxon>
        <taxon>Pseudomonadati</taxon>
        <taxon>Pseudomonadota</taxon>
        <taxon>Alphaproteobacteria</taxon>
        <taxon>Hyphomicrobiales</taxon>
        <taxon>Rhizobiaceae</taxon>
        <taxon>Rhizobium/Agrobacterium group</taxon>
        <taxon>Rhizobium</taxon>
    </lineage>
</organism>
<feature type="transmembrane region" description="Helical" evidence="18">
    <location>
        <begin position="50"/>
        <end position="72"/>
    </location>
</feature>
<feature type="transmembrane region" description="Helical" evidence="18">
    <location>
        <begin position="367"/>
        <end position="388"/>
    </location>
</feature>
<dbReference type="eggNOG" id="COG0843">
    <property type="taxonomic scope" value="Bacteria"/>
</dbReference>
<evidence type="ECO:0000259" key="19">
    <source>
        <dbReference type="PROSITE" id="PS50855"/>
    </source>
</evidence>
<evidence type="ECO:0000256" key="8">
    <source>
        <dbReference type="ARBA" id="ARBA00022692"/>
    </source>
</evidence>
<evidence type="ECO:0000256" key="17">
    <source>
        <dbReference type="RuleBase" id="RU000370"/>
    </source>
</evidence>
<evidence type="ECO:0000313" key="21">
    <source>
        <dbReference type="Proteomes" id="UP000009319"/>
    </source>
</evidence>
<reference evidence="20 21" key="1">
    <citation type="journal article" date="2013" name="Genome Announc.">
        <title>Draft Genome Sequence of Rhizobium mesoamericanum STM3625, a Nitrogen-Fixing Symbiont of Mimosa pudica Isolated in French Guiana (South America).</title>
        <authorList>
            <person name="Moulin L."/>
            <person name="Mornico D."/>
            <person name="Melkonian R."/>
            <person name="Klonowska A."/>
        </authorList>
    </citation>
    <scope>NUCLEOTIDE SEQUENCE [LARGE SCALE GENOMIC DNA]</scope>
    <source>
        <strain evidence="20 21">STM3625</strain>
    </source>
</reference>
<dbReference type="Gene3D" id="1.20.210.10">
    <property type="entry name" value="Cytochrome c oxidase-like, subunit I domain"/>
    <property type="match status" value="1"/>
</dbReference>
<feature type="transmembrane region" description="Helical" evidence="18">
    <location>
        <begin position="479"/>
        <end position="501"/>
    </location>
</feature>
<evidence type="ECO:0000256" key="15">
    <source>
        <dbReference type="ARBA" id="ARBA00023136"/>
    </source>
</evidence>
<keyword evidence="21" id="KW-1185">Reference proteome</keyword>
<keyword evidence="4 17" id="KW-0813">Transport</keyword>
<comment type="catalytic activity">
    <reaction evidence="16 18">
        <text>4 Fe(II)-[cytochrome c] + O2 + 8 H(+)(in) = 4 Fe(III)-[cytochrome c] + 2 H2O + 4 H(+)(out)</text>
        <dbReference type="Rhea" id="RHEA:11436"/>
        <dbReference type="Rhea" id="RHEA-COMP:10350"/>
        <dbReference type="Rhea" id="RHEA-COMP:14399"/>
        <dbReference type="ChEBI" id="CHEBI:15377"/>
        <dbReference type="ChEBI" id="CHEBI:15378"/>
        <dbReference type="ChEBI" id="CHEBI:15379"/>
        <dbReference type="ChEBI" id="CHEBI:29033"/>
        <dbReference type="ChEBI" id="CHEBI:29034"/>
        <dbReference type="EC" id="7.1.1.9"/>
    </reaction>
</comment>
<feature type="transmembrane region" description="Helical" evidence="18">
    <location>
        <begin position="175"/>
        <end position="199"/>
    </location>
</feature>
<keyword evidence="12 18" id="KW-1133">Transmembrane helix</keyword>
<evidence type="ECO:0000256" key="1">
    <source>
        <dbReference type="ARBA" id="ARBA00004651"/>
    </source>
</evidence>
<dbReference type="PROSITE" id="PS50855">
    <property type="entry name" value="COX1"/>
    <property type="match status" value="1"/>
</dbReference>
<dbReference type="STRING" id="1211777.BN77_p10062"/>
<keyword evidence="10" id="KW-1278">Translocase</keyword>
<dbReference type="Proteomes" id="UP000009319">
    <property type="component" value="Unassembled WGS sequence"/>
</dbReference>
<feature type="transmembrane region" description="Helical" evidence="18">
    <location>
        <begin position="400"/>
        <end position="426"/>
    </location>
</feature>
<proteinExistence type="inferred from homology"/>
<evidence type="ECO:0000256" key="6">
    <source>
        <dbReference type="ARBA" id="ARBA00022617"/>
    </source>
</evidence>
<evidence type="ECO:0000256" key="9">
    <source>
        <dbReference type="ARBA" id="ARBA00022723"/>
    </source>
</evidence>
<keyword evidence="15 18" id="KW-0472">Membrane</keyword>
<dbReference type="CDD" id="cd01662">
    <property type="entry name" value="Ubiquinol_Oxidase_I"/>
    <property type="match status" value="1"/>
</dbReference>
<comment type="caution">
    <text evidence="20">The sequence shown here is derived from an EMBL/GenBank/DDBJ whole genome shotgun (WGS) entry which is preliminary data.</text>
</comment>
<dbReference type="HOGENOM" id="CLU_011899_7_3_5"/>
<feature type="transmembrane region" description="Helical" evidence="18">
    <location>
        <begin position="129"/>
        <end position="148"/>
    </location>
</feature>
<name>K0PWI4_9HYPH</name>
<gene>
    <name evidence="20" type="primary">ctaD</name>
    <name evidence="20" type="ORF">BN77_p10062</name>
</gene>
<evidence type="ECO:0000313" key="20">
    <source>
        <dbReference type="EMBL" id="CCM78108.1"/>
    </source>
</evidence>
<keyword evidence="20" id="KW-0560">Oxidoreductase</keyword>
<dbReference type="Pfam" id="PF00115">
    <property type="entry name" value="COX1"/>
    <property type="match status" value="1"/>
</dbReference>
<dbReference type="EMBL" id="CANI01000035">
    <property type="protein sequence ID" value="CCM78108.1"/>
    <property type="molecule type" value="Genomic_DNA"/>
</dbReference>
<feature type="transmembrane region" description="Helical" evidence="18">
    <location>
        <begin position="613"/>
        <end position="629"/>
    </location>
</feature>
<evidence type="ECO:0000256" key="2">
    <source>
        <dbReference type="ARBA" id="ARBA00004673"/>
    </source>
</evidence>
<dbReference type="GO" id="GO:0016491">
    <property type="term" value="F:oxidoreductase activity"/>
    <property type="evidence" value="ECO:0007669"/>
    <property type="project" value="UniProtKB-KW"/>
</dbReference>
<evidence type="ECO:0000256" key="16">
    <source>
        <dbReference type="ARBA" id="ARBA00047816"/>
    </source>
</evidence>
<dbReference type="GO" id="GO:0005886">
    <property type="term" value="C:plasma membrane"/>
    <property type="evidence" value="ECO:0007669"/>
    <property type="project" value="UniProtKB-SubCell"/>
</dbReference>
<dbReference type="PANTHER" id="PTHR10422">
    <property type="entry name" value="CYTOCHROME C OXIDASE SUBUNIT 1"/>
    <property type="match status" value="1"/>
</dbReference>
<dbReference type="SUPFAM" id="SSF81442">
    <property type="entry name" value="Cytochrome c oxidase subunit I-like"/>
    <property type="match status" value="1"/>
</dbReference>
<dbReference type="InterPro" id="IPR023616">
    <property type="entry name" value="Cyt_c_oxase-like_su1_dom"/>
</dbReference>
<dbReference type="UniPathway" id="UPA00705"/>
<feature type="transmembrane region" description="Helical" evidence="18">
    <location>
        <begin position="273"/>
        <end position="292"/>
    </location>
</feature>
<keyword evidence="6 17" id="KW-0349">Heme</keyword>
<comment type="function">
    <text evidence="18">Cytochrome c oxidase is the component of the respiratory chain that catalyzes the reduction of oxygen to water. Subunits 1-3 form the functional core of the enzyme complex. CO I is the catalytic subunit of the enzyme. Electrons originating in cytochrome c are transferred via the copper A center of subunit 2 and heme A of subunit 1 to the bimetallic center formed by heme A3 and copper B.</text>
</comment>
<comment type="pathway">
    <text evidence="2 18">Energy metabolism; oxidative phosphorylation.</text>
</comment>
<accession>K0PWI4</accession>
<dbReference type="PRINTS" id="PR01165">
    <property type="entry name" value="CYCOXIDASEI"/>
</dbReference>
<evidence type="ECO:0000256" key="12">
    <source>
        <dbReference type="ARBA" id="ARBA00022989"/>
    </source>
</evidence>
<sequence length="637" mass="70691">MNDETSPAEQASVDLDKDDLERRLAKTWATPSGLWGALSTVDHKIIGRRYITTAFFFLVLGGLLALAMRLQLAQPEARFIGPDRYNQIFTMHGSTMMFLFAVPVMEAMGVYLVPLMVGTRNIAFPRLNAFSYWIYVAGGLLLWIAFALDAGPDVGWFAYVPLSGPEYGAGKRADIWAQMITFTELSALAVAVEIVVTVFKQRAPGMSLDRIPVFVWAMLVTSFMIIMAMPAIMLASSSLILDRLVGTHFFNPAEGGDALLWQHLFWFFGHPEVYIIFVPAVGMVSAIVSTFARRPVFGYHLVVMALIATGVLAFGLWVHHMFVVGLPQVGESFFTASSMAIAVPAGVQIFCWLATLWDGRPQFTTPLLFVVGFIITFVIGGLTGVMVASVPFDTQVHDTYFVVAHFHYVLIGGAVFPLLGAIYYWFPKMTGRLMSETLGRLAFGLIFVGFNMTFFPMHILGLEGMPRRIYTYQPEMPWAGMNLFVSASALILALGFFLFFIDVFRSARSGRPSGANPWRASTLEWATSSPPPAFNFVRIPVVNDREPLWSEPDELTVSTGLDADRRELIVSSLVEAQAEVREASPRNSIWPFYSAIATTVMLIWSILSPWAVVWGSIPIAVALIAWFWPKNVPEDES</sequence>
<feature type="transmembrane region" description="Helical" evidence="18">
    <location>
        <begin position="211"/>
        <end position="235"/>
    </location>
</feature>
<dbReference type="RefSeq" id="WP_007535567.1">
    <property type="nucleotide sequence ID" value="NZ_HF536773.1"/>
</dbReference>
<dbReference type="GO" id="GO:0004129">
    <property type="term" value="F:cytochrome-c oxidase activity"/>
    <property type="evidence" value="ECO:0007669"/>
    <property type="project" value="UniProtKB-EC"/>
</dbReference>
<protein>
    <recommendedName>
        <fullName evidence="18">Cytochrome c oxidase subunit 1</fullName>
        <ecNumber evidence="18">7.1.1.9</ecNumber>
    </recommendedName>
</protein>
<keyword evidence="5 18" id="KW-1003">Cell membrane</keyword>
<dbReference type="GO" id="GO:0046872">
    <property type="term" value="F:metal ion binding"/>
    <property type="evidence" value="ECO:0007669"/>
    <property type="project" value="UniProtKB-KW"/>
</dbReference>
<keyword evidence="9 18" id="KW-0479">Metal-binding</keyword>
<evidence type="ECO:0000256" key="18">
    <source>
        <dbReference type="RuleBase" id="RU363061"/>
    </source>
</evidence>
<evidence type="ECO:0000256" key="11">
    <source>
        <dbReference type="ARBA" id="ARBA00022982"/>
    </source>
</evidence>
<keyword evidence="13 18" id="KW-0408">Iron</keyword>
<dbReference type="InterPro" id="IPR000883">
    <property type="entry name" value="Cyt_C_Oxase_1"/>
</dbReference>
<keyword evidence="8 17" id="KW-0812">Transmembrane</keyword>
<dbReference type="EC" id="7.1.1.9" evidence="18"/>
<feature type="transmembrane region" description="Helical" evidence="18">
    <location>
        <begin position="332"/>
        <end position="355"/>
    </location>
</feature>
<comment type="similarity">
    <text evidence="3 17">Belongs to the heme-copper respiratory oxidase family.</text>
</comment>
<dbReference type="PANTHER" id="PTHR10422:SF35">
    <property type="entry name" value="CYTOCHROME BO(3) UBIQUINOL OXIDASE SUBUNIT 1"/>
    <property type="match status" value="1"/>
</dbReference>
<evidence type="ECO:0000256" key="14">
    <source>
        <dbReference type="ARBA" id="ARBA00023008"/>
    </source>
</evidence>
<evidence type="ECO:0000256" key="13">
    <source>
        <dbReference type="ARBA" id="ARBA00023004"/>
    </source>
</evidence>
<dbReference type="GO" id="GO:0015990">
    <property type="term" value="P:electron transport coupled proton transport"/>
    <property type="evidence" value="ECO:0007669"/>
    <property type="project" value="InterPro"/>
</dbReference>
<evidence type="ECO:0000256" key="5">
    <source>
        <dbReference type="ARBA" id="ARBA00022475"/>
    </source>
</evidence>
<dbReference type="InterPro" id="IPR036927">
    <property type="entry name" value="Cyt_c_oxase-like_su1_sf"/>
</dbReference>
<evidence type="ECO:0000256" key="4">
    <source>
        <dbReference type="ARBA" id="ARBA00022448"/>
    </source>
</evidence>
<keyword evidence="11 17" id="KW-0249">Electron transport</keyword>
<keyword evidence="7 17" id="KW-0679">Respiratory chain</keyword>
<dbReference type="NCBIfam" id="TIGR02891">
    <property type="entry name" value="CtaD_CoxA"/>
    <property type="match status" value="1"/>
</dbReference>
<dbReference type="AlphaFoldDB" id="K0PWI4"/>
<dbReference type="GO" id="GO:0022904">
    <property type="term" value="P:respiratory electron transport chain"/>
    <property type="evidence" value="ECO:0007669"/>
    <property type="project" value="TreeGrafter"/>
</dbReference>
<dbReference type="InterPro" id="IPR014241">
    <property type="entry name" value="Cyt_c_oxidase_su1_bac"/>
</dbReference>
<feature type="transmembrane region" description="Helical" evidence="18">
    <location>
        <begin position="299"/>
        <end position="320"/>
    </location>
</feature>